<proteinExistence type="predicted"/>
<sequence length="273" mass="31785">MEKTLLAQEAVDDFEDDAAEERTYMLRKRIRLSTTQSTKTKSPYVYKRPYRRKNPIMHLPTELLYKIFSFLSNEELGKTVRLVNHRFRTVAQFLLNTNFRQLLKRLEDIKAMIVDSIHHTHDDMETRCMCKMLGTLELLMFYHSIIKSTLWRYLYFQKPVSNLCMYAGSILDLYNTVLKQFVTEPHIIYSPGILRDYALSKEVKEICSSSKAFALYFDRISEMPINANPLCSGCKILDILDSATDVNRTVISQKLIGNTLTLKSSLYPGKYCV</sequence>
<dbReference type="EMBL" id="CM043022">
    <property type="protein sequence ID" value="KAI4457103.1"/>
    <property type="molecule type" value="Genomic_DNA"/>
</dbReference>
<comment type="caution">
    <text evidence="1">The sequence shown here is derived from an EMBL/GenBank/DDBJ whole genome shotgun (WGS) entry which is preliminary data.</text>
</comment>
<reference evidence="1" key="1">
    <citation type="submission" date="2022-04" db="EMBL/GenBank/DDBJ databases">
        <title>Chromosome-scale genome assembly of Holotrichia oblita Faldermann.</title>
        <authorList>
            <person name="Rongchong L."/>
        </authorList>
    </citation>
    <scope>NUCLEOTIDE SEQUENCE</scope>
    <source>
        <strain evidence="1">81SQS9</strain>
    </source>
</reference>
<accession>A0ACB9SPR2</accession>
<evidence type="ECO:0000313" key="1">
    <source>
        <dbReference type="EMBL" id="KAI4457103.1"/>
    </source>
</evidence>
<keyword evidence="2" id="KW-1185">Reference proteome</keyword>
<gene>
    <name evidence="1" type="ORF">MML48_8g00006340</name>
</gene>
<organism evidence="1 2">
    <name type="scientific">Holotrichia oblita</name>
    <name type="common">Chafer beetle</name>
    <dbReference type="NCBI Taxonomy" id="644536"/>
    <lineage>
        <taxon>Eukaryota</taxon>
        <taxon>Metazoa</taxon>
        <taxon>Ecdysozoa</taxon>
        <taxon>Arthropoda</taxon>
        <taxon>Hexapoda</taxon>
        <taxon>Insecta</taxon>
        <taxon>Pterygota</taxon>
        <taxon>Neoptera</taxon>
        <taxon>Endopterygota</taxon>
        <taxon>Coleoptera</taxon>
        <taxon>Polyphaga</taxon>
        <taxon>Scarabaeiformia</taxon>
        <taxon>Scarabaeidae</taxon>
        <taxon>Melolonthinae</taxon>
        <taxon>Holotrichia</taxon>
    </lineage>
</organism>
<protein>
    <submittedName>
        <fullName evidence="1">F-box-like domain superfamily</fullName>
    </submittedName>
</protein>
<name>A0ACB9SPR2_HOLOL</name>
<evidence type="ECO:0000313" key="2">
    <source>
        <dbReference type="Proteomes" id="UP001056778"/>
    </source>
</evidence>
<dbReference type="Proteomes" id="UP001056778">
    <property type="component" value="Chromosome 8"/>
</dbReference>